<accession>A0A1E3HCL7</accession>
<reference evidence="2 3" key="1">
    <citation type="submission" date="2016-06" db="EMBL/GenBank/DDBJ databases">
        <title>Evolution of pathogenesis and genome organization in the Tremellales.</title>
        <authorList>
            <person name="Cuomo C."/>
            <person name="Litvintseva A."/>
            <person name="Heitman J."/>
            <person name="Chen Y."/>
            <person name="Sun S."/>
            <person name="Springer D."/>
            <person name="Dromer F."/>
            <person name="Young S."/>
            <person name="Zeng Q."/>
            <person name="Chapman S."/>
            <person name="Gujja S."/>
            <person name="Saif S."/>
            <person name="Birren B."/>
        </authorList>
    </citation>
    <scope>NUCLEOTIDE SEQUENCE [LARGE SCALE GENOMIC DNA]</scope>
    <source>
        <strain evidence="2 3">CBS 6039</strain>
    </source>
</reference>
<comment type="caution">
    <text evidence="2">The sequence shown here is derived from an EMBL/GenBank/DDBJ whole genome shotgun (WGS) entry which is preliminary data.</text>
</comment>
<dbReference type="EMBL" id="AWGJ01000012">
    <property type="protein sequence ID" value="ODN74088.1"/>
    <property type="molecule type" value="Genomic_DNA"/>
</dbReference>
<evidence type="ECO:0000313" key="2">
    <source>
        <dbReference type="EMBL" id="ODN74088.1"/>
    </source>
</evidence>
<dbReference type="AlphaFoldDB" id="A0A1E3HCL7"/>
<sequence>MSSQPKMLPLCTLPSVHGYDRPHQPCRYHACGGCRRAPPRPGTTDFRKPRLYRRRTHARMLGLARRRYARWDWDWLDTSPSPGRAEDRKVAHESLPSGRGKAGGGEWSYMGFRGVNWSPQRPQTRSLRICSRPGRRKAPSMQRKELKSTGRIVV</sequence>
<evidence type="ECO:0000313" key="3">
    <source>
        <dbReference type="Proteomes" id="UP000094065"/>
    </source>
</evidence>
<dbReference type="RefSeq" id="XP_018989950.1">
    <property type="nucleotide sequence ID" value="XM_019142307.1"/>
</dbReference>
<dbReference type="GeneID" id="30158859"/>
<feature type="region of interest" description="Disordered" evidence="1">
    <location>
        <begin position="78"/>
        <end position="103"/>
    </location>
</feature>
<organism evidence="2 3">
    <name type="scientific">Cryptococcus amylolentus CBS 6039</name>
    <dbReference type="NCBI Taxonomy" id="1295533"/>
    <lineage>
        <taxon>Eukaryota</taxon>
        <taxon>Fungi</taxon>
        <taxon>Dikarya</taxon>
        <taxon>Basidiomycota</taxon>
        <taxon>Agaricomycotina</taxon>
        <taxon>Tremellomycetes</taxon>
        <taxon>Tremellales</taxon>
        <taxon>Cryptococcaceae</taxon>
        <taxon>Cryptococcus</taxon>
    </lineage>
</organism>
<name>A0A1E3HCL7_9TREE</name>
<feature type="region of interest" description="Disordered" evidence="1">
    <location>
        <begin position="118"/>
        <end position="154"/>
    </location>
</feature>
<protein>
    <submittedName>
        <fullName evidence="2">Uncharacterized protein</fullName>
    </submittedName>
</protein>
<evidence type="ECO:0000256" key="1">
    <source>
        <dbReference type="SAM" id="MobiDB-lite"/>
    </source>
</evidence>
<gene>
    <name evidence="2" type="ORF">L202_07550</name>
</gene>
<dbReference type="Proteomes" id="UP000094065">
    <property type="component" value="Unassembled WGS sequence"/>
</dbReference>
<keyword evidence="3" id="KW-1185">Reference proteome</keyword>
<proteinExistence type="predicted"/>